<dbReference type="GO" id="GO:0043025">
    <property type="term" value="C:neuronal cell body"/>
    <property type="evidence" value="ECO:0007669"/>
    <property type="project" value="TreeGrafter"/>
</dbReference>
<gene>
    <name evidence="3" type="ORF">J1605_006291</name>
</gene>
<reference evidence="3 4" key="1">
    <citation type="submission" date="2022-11" db="EMBL/GenBank/DDBJ databases">
        <title>Whole genome sequence of Eschrichtius robustus ER-17-0199.</title>
        <authorList>
            <person name="Bruniche-Olsen A."/>
            <person name="Black A.N."/>
            <person name="Fields C.J."/>
            <person name="Walden K."/>
            <person name="Dewoody J.A."/>
        </authorList>
    </citation>
    <scope>NUCLEOTIDE SEQUENCE [LARGE SCALE GENOMIC DNA]</scope>
    <source>
        <strain evidence="3">ER-17-0199</strain>
        <tissue evidence="3">Blubber</tissue>
    </source>
</reference>
<evidence type="ECO:0000313" key="3">
    <source>
        <dbReference type="EMBL" id="KAJ8786316.1"/>
    </source>
</evidence>
<dbReference type="GO" id="GO:0007409">
    <property type="term" value="P:axonogenesis"/>
    <property type="evidence" value="ECO:0007669"/>
    <property type="project" value="TreeGrafter"/>
</dbReference>
<dbReference type="GO" id="GO:0031114">
    <property type="term" value="P:regulation of microtubule depolymerization"/>
    <property type="evidence" value="ECO:0007669"/>
    <property type="project" value="TreeGrafter"/>
</dbReference>
<dbReference type="PANTHER" id="PTHR13843">
    <property type="entry name" value="MICROTUBULE-ASSOCIATED PROTEIN"/>
    <property type="match status" value="1"/>
</dbReference>
<dbReference type="GO" id="GO:0008017">
    <property type="term" value="F:microtubule binding"/>
    <property type="evidence" value="ECO:0007669"/>
    <property type="project" value="InterPro"/>
</dbReference>
<feature type="domain" description="Microtubule-associated protein 1B/S N-terminal" evidence="2">
    <location>
        <begin position="54"/>
        <end position="116"/>
    </location>
</feature>
<name>A0AB34H3T7_ESCRO</name>
<evidence type="ECO:0000259" key="2">
    <source>
        <dbReference type="Pfam" id="PF23415"/>
    </source>
</evidence>
<dbReference type="EMBL" id="JAIQCJ010001992">
    <property type="protein sequence ID" value="KAJ8786316.1"/>
    <property type="molecule type" value="Genomic_DNA"/>
</dbReference>
<dbReference type="Proteomes" id="UP001159641">
    <property type="component" value="Unassembled WGS sequence"/>
</dbReference>
<dbReference type="PANTHER" id="PTHR13843:SF5">
    <property type="entry name" value="MICROTUBULE-ASSOCIATED PROTEIN 1B"/>
    <property type="match status" value="1"/>
</dbReference>
<dbReference type="Pfam" id="PF23415">
    <property type="entry name" value="MAPB1_N"/>
    <property type="match status" value="1"/>
</dbReference>
<protein>
    <recommendedName>
        <fullName evidence="2">Microtubule-associated protein 1B/S N-terminal domain-containing protein</fullName>
    </recommendedName>
</protein>
<evidence type="ECO:0000313" key="4">
    <source>
        <dbReference type="Proteomes" id="UP001159641"/>
    </source>
</evidence>
<organism evidence="3 4">
    <name type="scientific">Eschrichtius robustus</name>
    <name type="common">California gray whale</name>
    <name type="synonym">Eschrichtius gibbosus</name>
    <dbReference type="NCBI Taxonomy" id="9764"/>
    <lineage>
        <taxon>Eukaryota</taxon>
        <taxon>Metazoa</taxon>
        <taxon>Chordata</taxon>
        <taxon>Craniata</taxon>
        <taxon>Vertebrata</taxon>
        <taxon>Euteleostomi</taxon>
        <taxon>Mammalia</taxon>
        <taxon>Eutheria</taxon>
        <taxon>Laurasiatheria</taxon>
        <taxon>Artiodactyla</taxon>
        <taxon>Whippomorpha</taxon>
        <taxon>Cetacea</taxon>
        <taxon>Mysticeti</taxon>
        <taxon>Eschrichtiidae</taxon>
        <taxon>Eschrichtius</taxon>
    </lineage>
</organism>
<dbReference type="AlphaFoldDB" id="A0AB34H3T7"/>
<evidence type="ECO:0000256" key="1">
    <source>
        <dbReference type="SAM" id="SignalP"/>
    </source>
</evidence>
<dbReference type="GO" id="GO:0005874">
    <property type="term" value="C:microtubule"/>
    <property type="evidence" value="ECO:0007669"/>
    <property type="project" value="InterPro"/>
</dbReference>
<dbReference type="GO" id="GO:0045202">
    <property type="term" value="C:synapse"/>
    <property type="evidence" value="ECO:0007669"/>
    <property type="project" value="TreeGrafter"/>
</dbReference>
<dbReference type="GO" id="GO:0005829">
    <property type="term" value="C:cytosol"/>
    <property type="evidence" value="ECO:0007669"/>
    <property type="project" value="TreeGrafter"/>
</dbReference>
<dbReference type="GO" id="GO:0003779">
    <property type="term" value="F:actin binding"/>
    <property type="evidence" value="ECO:0007669"/>
    <property type="project" value="TreeGrafter"/>
</dbReference>
<feature type="signal peptide" evidence="1">
    <location>
        <begin position="1"/>
        <end position="41"/>
    </location>
</feature>
<dbReference type="GO" id="GO:0030425">
    <property type="term" value="C:dendrite"/>
    <property type="evidence" value="ECO:0007669"/>
    <property type="project" value="TreeGrafter"/>
</dbReference>
<comment type="caution">
    <text evidence="3">The sequence shown here is derived from an EMBL/GenBank/DDBJ whole genome shotgun (WGS) entry which is preliminary data.</text>
</comment>
<dbReference type="InterPro" id="IPR026074">
    <property type="entry name" value="MAP1"/>
</dbReference>
<dbReference type="GO" id="GO:0016358">
    <property type="term" value="P:dendrite development"/>
    <property type="evidence" value="ECO:0007669"/>
    <property type="project" value="TreeGrafter"/>
</dbReference>
<keyword evidence="1" id="KW-0732">Signal</keyword>
<dbReference type="GO" id="GO:0000226">
    <property type="term" value="P:microtubule cytoskeleton organization"/>
    <property type="evidence" value="ECO:0007669"/>
    <property type="project" value="InterPro"/>
</dbReference>
<dbReference type="InterPro" id="IPR056617">
    <property type="entry name" value="MAP1B/S_N"/>
</dbReference>
<keyword evidence="4" id="KW-1185">Reference proteome</keyword>
<proteinExistence type="predicted"/>
<feature type="chain" id="PRO_5044318909" description="Microtubule-associated protein 1B/S N-terminal domain-containing protein" evidence="1">
    <location>
        <begin position="42"/>
        <end position="139"/>
    </location>
</feature>
<sequence length="139" mass="15609">MFPPAWASGLLCALALALLQLGPSTLSVALSFFIKRLPAWAETIAGVALAAEMLQPPKATVFWGRRVRLMITDAARHKLLVLTGQCFENTGELILQSGSFSFQNFIEIFTDQEVDMEQQNLYGWLQITQFYRHTVQRSC</sequence>
<dbReference type="GO" id="GO:0005875">
    <property type="term" value="C:microtubule associated complex"/>
    <property type="evidence" value="ECO:0007669"/>
    <property type="project" value="TreeGrafter"/>
</dbReference>
<accession>A0AB34H3T7</accession>